<name>A0A517LWK0_9BACT</name>
<feature type="signal peptide" evidence="1">
    <location>
        <begin position="1"/>
        <end position="22"/>
    </location>
</feature>
<protein>
    <recommendedName>
        <fullName evidence="4">Lipoprotein</fullName>
    </recommendedName>
</protein>
<keyword evidence="1" id="KW-0732">Signal</keyword>
<dbReference type="PROSITE" id="PS51257">
    <property type="entry name" value="PROKAR_LIPOPROTEIN"/>
    <property type="match status" value="1"/>
</dbReference>
<proteinExistence type="predicted"/>
<dbReference type="RefSeq" id="WP_246105970.1">
    <property type="nucleotide sequence ID" value="NZ_CP036261.1"/>
</dbReference>
<keyword evidence="3" id="KW-1185">Reference proteome</keyword>
<evidence type="ECO:0008006" key="4">
    <source>
        <dbReference type="Google" id="ProtNLM"/>
    </source>
</evidence>
<sequence precursor="true">MNRKGSQTLLTLLAALAAISSAGCFGVDSGATLGIFGFPIPVSPYYQHRQEEKFWEHERYARVPILGPITSGGPPIALDPPSDDEVMMALEKARPIQGGIPLLFERQRNNVRIIKEKIADYVDPPRVMPLVGPVQLHHAHYKCTVYFSERTIVGYPVPHTLEDQDSVEIIYVDHNHLHMVGDVDPATVPEL</sequence>
<evidence type="ECO:0000313" key="2">
    <source>
        <dbReference type="EMBL" id="QDS86979.1"/>
    </source>
</evidence>
<evidence type="ECO:0000256" key="1">
    <source>
        <dbReference type="SAM" id="SignalP"/>
    </source>
</evidence>
<gene>
    <name evidence="2" type="ORF">EC9_11540</name>
</gene>
<organism evidence="2 3">
    <name type="scientific">Rosistilla ulvae</name>
    <dbReference type="NCBI Taxonomy" id="1930277"/>
    <lineage>
        <taxon>Bacteria</taxon>
        <taxon>Pseudomonadati</taxon>
        <taxon>Planctomycetota</taxon>
        <taxon>Planctomycetia</taxon>
        <taxon>Pirellulales</taxon>
        <taxon>Pirellulaceae</taxon>
        <taxon>Rosistilla</taxon>
    </lineage>
</organism>
<evidence type="ECO:0000313" key="3">
    <source>
        <dbReference type="Proteomes" id="UP000319557"/>
    </source>
</evidence>
<dbReference type="KEGG" id="ruv:EC9_11540"/>
<dbReference type="EMBL" id="CP036261">
    <property type="protein sequence ID" value="QDS86979.1"/>
    <property type="molecule type" value="Genomic_DNA"/>
</dbReference>
<reference evidence="2 3" key="1">
    <citation type="submission" date="2019-02" db="EMBL/GenBank/DDBJ databases">
        <title>Deep-cultivation of Planctomycetes and their phenomic and genomic characterization uncovers novel biology.</title>
        <authorList>
            <person name="Wiegand S."/>
            <person name="Jogler M."/>
            <person name="Boedeker C."/>
            <person name="Pinto D."/>
            <person name="Vollmers J."/>
            <person name="Rivas-Marin E."/>
            <person name="Kohn T."/>
            <person name="Peeters S.H."/>
            <person name="Heuer A."/>
            <person name="Rast P."/>
            <person name="Oberbeckmann S."/>
            <person name="Bunk B."/>
            <person name="Jeske O."/>
            <person name="Meyerdierks A."/>
            <person name="Storesund J.E."/>
            <person name="Kallscheuer N."/>
            <person name="Luecker S."/>
            <person name="Lage O.M."/>
            <person name="Pohl T."/>
            <person name="Merkel B.J."/>
            <person name="Hornburger P."/>
            <person name="Mueller R.-W."/>
            <person name="Bruemmer F."/>
            <person name="Labrenz M."/>
            <person name="Spormann A.M."/>
            <person name="Op den Camp H."/>
            <person name="Overmann J."/>
            <person name="Amann R."/>
            <person name="Jetten M.S.M."/>
            <person name="Mascher T."/>
            <person name="Medema M.H."/>
            <person name="Devos D.P."/>
            <person name="Kaster A.-K."/>
            <person name="Ovreas L."/>
            <person name="Rohde M."/>
            <person name="Galperin M.Y."/>
            <person name="Jogler C."/>
        </authorList>
    </citation>
    <scope>NUCLEOTIDE SEQUENCE [LARGE SCALE GENOMIC DNA]</scope>
    <source>
        <strain evidence="2 3">EC9</strain>
    </source>
</reference>
<accession>A0A517LWK0</accession>
<feature type="chain" id="PRO_5021808032" description="Lipoprotein" evidence="1">
    <location>
        <begin position="23"/>
        <end position="191"/>
    </location>
</feature>
<dbReference type="Proteomes" id="UP000319557">
    <property type="component" value="Chromosome"/>
</dbReference>
<dbReference type="AlphaFoldDB" id="A0A517LWK0"/>